<dbReference type="EMBL" id="BMAW01076787">
    <property type="protein sequence ID" value="GFU03093.1"/>
    <property type="molecule type" value="Genomic_DNA"/>
</dbReference>
<dbReference type="Proteomes" id="UP000887013">
    <property type="component" value="Unassembled WGS sequence"/>
</dbReference>
<dbReference type="EMBL" id="BMAW01013574">
    <property type="protein sequence ID" value="GFT34766.1"/>
    <property type="molecule type" value="Genomic_DNA"/>
</dbReference>
<gene>
    <name evidence="1" type="ORF">NPIL_351061</name>
    <name evidence="2" type="ORF">NPIL_656431</name>
    <name evidence="4" type="ORF">NPIL_673841</name>
    <name evidence="3" type="ORF">NPIL_77081</name>
</gene>
<evidence type="ECO:0000313" key="5">
    <source>
        <dbReference type="Proteomes" id="UP000887013"/>
    </source>
</evidence>
<organism evidence="4 5">
    <name type="scientific">Nephila pilipes</name>
    <name type="common">Giant wood spider</name>
    <name type="synonym">Nephila maculata</name>
    <dbReference type="NCBI Taxonomy" id="299642"/>
    <lineage>
        <taxon>Eukaryota</taxon>
        <taxon>Metazoa</taxon>
        <taxon>Ecdysozoa</taxon>
        <taxon>Arthropoda</taxon>
        <taxon>Chelicerata</taxon>
        <taxon>Arachnida</taxon>
        <taxon>Araneae</taxon>
        <taxon>Araneomorphae</taxon>
        <taxon>Entelegynae</taxon>
        <taxon>Araneoidea</taxon>
        <taxon>Nephilidae</taxon>
        <taxon>Nephila</taxon>
    </lineage>
</organism>
<accession>A0A8X6QNZ6</accession>
<protein>
    <submittedName>
        <fullName evidence="4">Uncharacterized protein</fullName>
    </submittedName>
</protein>
<evidence type="ECO:0000313" key="2">
    <source>
        <dbReference type="EMBL" id="GFT92808.1"/>
    </source>
</evidence>
<comment type="caution">
    <text evidence="4">The sequence shown here is derived from an EMBL/GenBank/DDBJ whole genome shotgun (WGS) entry which is preliminary data.</text>
</comment>
<evidence type="ECO:0000313" key="4">
    <source>
        <dbReference type="EMBL" id="GFU35234.1"/>
    </source>
</evidence>
<dbReference type="AlphaFoldDB" id="A0A8X6QNZ6"/>
<keyword evidence="5" id="KW-1185">Reference proteome</keyword>
<name>A0A8X6QNZ6_NEPPI</name>
<evidence type="ECO:0000313" key="3">
    <source>
        <dbReference type="EMBL" id="GFU03093.1"/>
    </source>
</evidence>
<evidence type="ECO:0000313" key="1">
    <source>
        <dbReference type="EMBL" id="GFT34766.1"/>
    </source>
</evidence>
<proteinExistence type="predicted"/>
<reference evidence="4" key="1">
    <citation type="submission" date="2020-08" db="EMBL/GenBank/DDBJ databases">
        <title>Multicomponent nature underlies the extraordinary mechanical properties of spider dragline silk.</title>
        <authorList>
            <person name="Kono N."/>
            <person name="Nakamura H."/>
            <person name="Mori M."/>
            <person name="Yoshida Y."/>
            <person name="Ohtoshi R."/>
            <person name="Malay A.D."/>
            <person name="Moran D.A.P."/>
            <person name="Tomita M."/>
            <person name="Numata K."/>
            <person name="Arakawa K."/>
        </authorList>
    </citation>
    <scope>NUCLEOTIDE SEQUENCE</scope>
</reference>
<sequence length="194" mass="22315">MKRIWLDLFIHVQVIAPLKNITISRLELLACSIEIRLGETVFSDIKVPDRVSMGPINYSFILDTERCQVGFAHIIGNLNPEDIPSKGCSVELLLQSKWQEGPSGLHESCTRCMVWILRILYIMKAKDENIRTADLTCSEIERAERKLVLVVHEDSFGKYSEEKIRVLRPAVDDKGIIRLKTKVILVYRQVMMNF</sequence>
<dbReference type="EMBL" id="BMAW01074563">
    <property type="protein sequence ID" value="GFT92808.1"/>
    <property type="molecule type" value="Genomic_DNA"/>
</dbReference>
<dbReference type="EMBL" id="BMAW01034435">
    <property type="protein sequence ID" value="GFU35234.1"/>
    <property type="molecule type" value="Genomic_DNA"/>
</dbReference>
<dbReference type="OrthoDB" id="6432943at2759"/>